<feature type="transmembrane region" description="Helical" evidence="5">
    <location>
        <begin position="118"/>
        <end position="137"/>
    </location>
</feature>
<name>A0A381F9K5_9FLAO</name>
<dbReference type="EMBL" id="UFVS01000001">
    <property type="protein sequence ID" value="SUX43260.1"/>
    <property type="molecule type" value="Genomic_DNA"/>
</dbReference>
<reference evidence="7 9" key="1">
    <citation type="submission" date="2017-01" db="EMBL/GenBank/DDBJ databases">
        <authorList>
            <person name="Varghese N."/>
            <person name="Submissions S."/>
        </authorList>
    </citation>
    <scope>NUCLEOTIDE SEQUENCE [LARGE SCALE GENOMIC DNA]</scope>
    <source>
        <strain evidence="7 9">ATCC 27950</strain>
    </source>
</reference>
<keyword evidence="3 5" id="KW-1133">Transmembrane helix</keyword>
<protein>
    <submittedName>
        <fullName evidence="7">Permease of the drug/metabolite transporter (DMT) superfamily</fullName>
    </submittedName>
    <submittedName>
        <fullName evidence="8">Uncharacterized inner membrane transporter yedA</fullName>
    </submittedName>
</protein>
<evidence type="ECO:0000259" key="6">
    <source>
        <dbReference type="Pfam" id="PF00892"/>
    </source>
</evidence>
<gene>
    <name evidence="8" type="primary">yedA_2</name>
    <name evidence="8" type="ORF">NCTC13560_01908</name>
    <name evidence="7" type="ORF">SAMN05421682_111104</name>
</gene>
<dbReference type="InterPro" id="IPR050638">
    <property type="entry name" value="AA-Vitamin_Transporters"/>
</dbReference>
<evidence type="ECO:0000313" key="8">
    <source>
        <dbReference type="EMBL" id="SUX43260.1"/>
    </source>
</evidence>
<feature type="domain" description="EamA" evidence="6">
    <location>
        <begin position="31"/>
        <end position="161"/>
    </location>
</feature>
<keyword evidence="9" id="KW-1185">Reference proteome</keyword>
<feature type="transmembrane region" description="Helical" evidence="5">
    <location>
        <begin position="206"/>
        <end position="227"/>
    </location>
</feature>
<keyword evidence="2 5" id="KW-0812">Transmembrane</keyword>
<feature type="transmembrane region" description="Helical" evidence="5">
    <location>
        <begin position="144"/>
        <end position="162"/>
    </location>
</feature>
<dbReference type="InterPro" id="IPR000620">
    <property type="entry name" value="EamA_dom"/>
</dbReference>
<proteinExistence type="predicted"/>
<dbReference type="EMBL" id="FTMF01000011">
    <property type="protein sequence ID" value="SIR02932.1"/>
    <property type="molecule type" value="Genomic_DNA"/>
</dbReference>
<feature type="transmembrane region" description="Helical" evidence="5">
    <location>
        <begin position="174"/>
        <end position="194"/>
    </location>
</feature>
<feature type="domain" description="EamA" evidence="6">
    <location>
        <begin position="175"/>
        <end position="312"/>
    </location>
</feature>
<evidence type="ECO:0000256" key="4">
    <source>
        <dbReference type="ARBA" id="ARBA00023136"/>
    </source>
</evidence>
<evidence type="ECO:0000313" key="7">
    <source>
        <dbReference type="EMBL" id="SIR02932.1"/>
    </source>
</evidence>
<feature type="transmembrane region" description="Helical" evidence="5">
    <location>
        <begin position="57"/>
        <end position="77"/>
    </location>
</feature>
<evidence type="ECO:0000256" key="1">
    <source>
        <dbReference type="ARBA" id="ARBA00004141"/>
    </source>
</evidence>
<sequence>MSIKRAGISGSLFLYLHTNHILILKNYKLTLAILTVAVVWGTTFLSIRVAVETIPAWFVAGIRQFLAAIIMMVILFYRKEFKWIGWKNLGYQIVFSTLMLVIANGMTTVAEETVTSSLASLVSACSPIVVFLGSVAIGLQKFSFRALVGIIMCFSGILFIFWDGLNDLSNPDYLVGVIFLFIAILGWASGTIFTKKLNIQSKNITLNLFYQFLFAGIVQICFAFLFSDSYQFENWSIKSISAMLYLSIFGSVAAFFAFHYALTRVSPVQVSILAYINTIISIFLSWLILDETISAKFIIAAILIIVGVFIINYNKELFKRKKITEEA</sequence>
<dbReference type="Proteomes" id="UP000255231">
    <property type="component" value="Unassembled WGS sequence"/>
</dbReference>
<reference evidence="8 10" key="2">
    <citation type="submission" date="2018-06" db="EMBL/GenBank/DDBJ databases">
        <authorList>
            <consortium name="Pathogen Informatics"/>
            <person name="Doyle S."/>
        </authorList>
    </citation>
    <scope>NUCLEOTIDE SEQUENCE [LARGE SCALE GENOMIC DNA]</scope>
    <source>
        <strain evidence="8 10">NCTC13560</strain>
    </source>
</reference>
<evidence type="ECO:0000313" key="10">
    <source>
        <dbReference type="Proteomes" id="UP000255231"/>
    </source>
</evidence>
<evidence type="ECO:0000256" key="2">
    <source>
        <dbReference type="ARBA" id="ARBA00022692"/>
    </source>
</evidence>
<accession>A0A381F9K5</accession>
<dbReference type="AlphaFoldDB" id="A0A381F9K5"/>
<dbReference type="PANTHER" id="PTHR32322">
    <property type="entry name" value="INNER MEMBRANE TRANSPORTER"/>
    <property type="match status" value="1"/>
</dbReference>
<dbReference type="InterPro" id="IPR037185">
    <property type="entry name" value="EmrE-like"/>
</dbReference>
<evidence type="ECO:0000313" key="9">
    <source>
        <dbReference type="Proteomes" id="UP000185725"/>
    </source>
</evidence>
<dbReference type="SUPFAM" id="SSF103481">
    <property type="entry name" value="Multidrug resistance efflux transporter EmrE"/>
    <property type="match status" value="2"/>
</dbReference>
<feature type="transmembrane region" description="Helical" evidence="5">
    <location>
        <begin position="89"/>
        <end position="106"/>
    </location>
</feature>
<feature type="transmembrane region" description="Helical" evidence="5">
    <location>
        <begin position="239"/>
        <end position="258"/>
    </location>
</feature>
<feature type="transmembrane region" description="Helical" evidence="5">
    <location>
        <begin position="31"/>
        <end position="51"/>
    </location>
</feature>
<feature type="transmembrane region" description="Helical" evidence="5">
    <location>
        <begin position="270"/>
        <end position="289"/>
    </location>
</feature>
<keyword evidence="4 5" id="KW-0472">Membrane</keyword>
<evidence type="ECO:0000256" key="5">
    <source>
        <dbReference type="SAM" id="Phobius"/>
    </source>
</evidence>
<dbReference type="Pfam" id="PF00892">
    <property type="entry name" value="EamA"/>
    <property type="match status" value="2"/>
</dbReference>
<feature type="transmembrane region" description="Helical" evidence="5">
    <location>
        <begin position="295"/>
        <end position="313"/>
    </location>
</feature>
<dbReference type="GO" id="GO:0016020">
    <property type="term" value="C:membrane"/>
    <property type="evidence" value="ECO:0007669"/>
    <property type="project" value="UniProtKB-SubCell"/>
</dbReference>
<organism evidence="8 10">
    <name type="scientific">Chryseobacterium indoltheticum</name>
    <dbReference type="NCBI Taxonomy" id="254"/>
    <lineage>
        <taxon>Bacteria</taxon>
        <taxon>Pseudomonadati</taxon>
        <taxon>Bacteroidota</taxon>
        <taxon>Flavobacteriia</taxon>
        <taxon>Flavobacteriales</taxon>
        <taxon>Weeksellaceae</taxon>
        <taxon>Chryseobacterium group</taxon>
        <taxon>Chryseobacterium</taxon>
    </lineage>
</organism>
<dbReference type="PANTHER" id="PTHR32322:SF14">
    <property type="entry name" value="PROTEIN PAGO"/>
    <property type="match status" value="1"/>
</dbReference>
<dbReference type="Proteomes" id="UP000185725">
    <property type="component" value="Unassembled WGS sequence"/>
</dbReference>
<dbReference type="Gene3D" id="1.10.3730.20">
    <property type="match status" value="1"/>
</dbReference>
<comment type="subcellular location">
    <subcellularLocation>
        <location evidence="1">Membrane</location>
        <topology evidence="1">Multi-pass membrane protein</topology>
    </subcellularLocation>
</comment>
<evidence type="ECO:0000256" key="3">
    <source>
        <dbReference type="ARBA" id="ARBA00022989"/>
    </source>
</evidence>